<evidence type="ECO:0000256" key="1">
    <source>
        <dbReference type="ARBA" id="ARBA00007788"/>
    </source>
</evidence>
<protein>
    <recommendedName>
        <fullName evidence="2">RNA polymerase sigma factor SigS</fullName>
    </recommendedName>
</protein>
<dbReference type="EMBL" id="CAAHFG010000001">
    <property type="protein sequence ID" value="VGO14151.1"/>
    <property type="molecule type" value="Genomic_DNA"/>
</dbReference>
<evidence type="ECO:0000256" key="2">
    <source>
        <dbReference type="ARBA" id="ARBA00021245"/>
    </source>
</evidence>
<keyword evidence="4" id="KW-0731">Sigma factor</keyword>
<sequence>MSIACVICEMQRGFILAAEDQYQTRATLIQRVQNQQDEQSWEEFVQVYRRYIYAIIRSMNISEHDTEDILQQVLINLWNSLPKMDYEKINRFRSWLSTVTKNCVTDFIRKRTREAKRLEKAGQDDTLTYLKAIRLPEIDNIAEREWEIHLTNLALENIEPLFSGKAVDAFRLTLKGKSVEEIAAELDLKENSVYRLKNRVKERLIQEIRYLRDELE</sequence>
<dbReference type="InterPro" id="IPR007627">
    <property type="entry name" value="RNA_pol_sigma70_r2"/>
</dbReference>
<comment type="function">
    <text evidence="7">Sigma factors are initiation factors that promote the attachment of RNA polymerase to specific initiation sites and are then released. Sigma-S contributes to the protection against external stress, thus playing a role in cellular fitness and survival.</text>
</comment>
<reference evidence="9 10" key="1">
    <citation type="submission" date="2019-04" db="EMBL/GenBank/DDBJ databases">
        <authorList>
            <person name="Van Vliet M D."/>
        </authorList>
    </citation>
    <scope>NUCLEOTIDE SEQUENCE [LARGE SCALE GENOMIC DNA]</scope>
    <source>
        <strain evidence="9 10">F1</strain>
    </source>
</reference>
<evidence type="ECO:0000256" key="3">
    <source>
        <dbReference type="ARBA" id="ARBA00023015"/>
    </source>
</evidence>
<evidence type="ECO:0000256" key="6">
    <source>
        <dbReference type="ARBA" id="ARBA00023163"/>
    </source>
</evidence>
<dbReference type="GO" id="GO:0006352">
    <property type="term" value="P:DNA-templated transcription initiation"/>
    <property type="evidence" value="ECO:0007669"/>
    <property type="project" value="InterPro"/>
</dbReference>
<dbReference type="GO" id="GO:0016987">
    <property type="term" value="F:sigma factor activity"/>
    <property type="evidence" value="ECO:0007669"/>
    <property type="project" value="UniProtKB-KW"/>
</dbReference>
<evidence type="ECO:0000259" key="8">
    <source>
        <dbReference type="PROSITE" id="PS00622"/>
    </source>
</evidence>
<accession>A0A6C2U3M3</accession>
<evidence type="ECO:0000313" key="10">
    <source>
        <dbReference type="Proteomes" id="UP000366872"/>
    </source>
</evidence>
<dbReference type="PANTHER" id="PTHR43133:SF8">
    <property type="entry name" value="RNA POLYMERASE SIGMA FACTOR HI_1459-RELATED"/>
    <property type="match status" value="1"/>
</dbReference>
<keyword evidence="5" id="KW-0238">DNA-binding</keyword>
<dbReference type="GO" id="GO:0003677">
    <property type="term" value="F:DNA binding"/>
    <property type="evidence" value="ECO:0007669"/>
    <property type="project" value="UniProtKB-KW"/>
</dbReference>
<evidence type="ECO:0000313" key="9">
    <source>
        <dbReference type="EMBL" id="VGO14151.1"/>
    </source>
</evidence>
<evidence type="ECO:0000256" key="7">
    <source>
        <dbReference type="ARBA" id="ARBA00024701"/>
    </source>
</evidence>
<dbReference type="InterPro" id="IPR016032">
    <property type="entry name" value="Sig_transdc_resp-reg_C-effctor"/>
</dbReference>
<keyword evidence="3" id="KW-0805">Transcription regulation</keyword>
<dbReference type="AlphaFoldDB" id="A0A6C2U3M3"/>
<dbReference type="Pfam" id="PF04542">
    <property type="entry name" value="Sigma70_r2"/>
    <property type="match status" value="1"/>
</dbReference>
<name>A0A6C2U3M3_PONDE</name>
<dbReference type="NCBIfam" id="TIGR02937">
    <property type="entry name" value="sigma70-ECF"/>
    <property type="match status" value="1"/>
</dbReference>
<dbReference type="PANTHER" id="PTHR43133">
    <property type="entry name" value="RNA POLYMERASE ECF-TYPE SIGMA FACTO"/>
    <property type="match status" value="1"/>
</dbReference>
<evidence type="ECO:0000256" key="5">
    <source>
        <dbReference type="ARBA" id="ARBA00023125"/>
    </source>
</evidence>
<gene>
    <name evidence="9" type="primary">sigE_3</name>
    <name evidence="9" type="ORF">PDESU_02710</name>
</gene>
<dbReference type="Gene3D" id="1.10.1740.10">
    <property type="match status" value="1"/>
</dbReference>
<dbReference type="SUPFAM" id="SSF88946">
    <property type="entry name" value="Sigma2 domain of RNA polymerase sigma factors"/>
    <property type="match status" value="1"/>
</dbReference>
<dbReference type="SUPFAM" id="SSF46894">
    <property type="entry name" value="C-terminal effector domain of the bipartite response regulators"/>
    <property type="match status" value="1"/>
</dbReference>
<proteinExistence type="inferred from homology"/>
<organism evidence="9 10">
    <name type="scientific">Pontiella desulfatans</name>
    <dbReference type="NCBI Taxonomy" id="2750659"/>
    <lineage>
        <taxon>Bacteria</taxon>
        <taxon>Pseudomonadati</taxon>
        <taxon>Kiritimatiellota</taxon>
        <taxon>Kiritimatiellia</taxon>
        <taxon>Kiritimatiellales</taxon>
        <taxon>Pontiellaceae</taxon>
        <taxon>Pontiella</taxon>
    </lineage>
</organism>
<evidence type="ECO:0000256" key="4">
    <source>
        <dbReference type="ARBA" id="ARBA00023082"/>
    </source>
</evidence>
<dbReference type="Proteomes" id="UP000366872">
    <property type="component" value="Unassembled WGS sequence"/>
</dbReference>
<dbReference type="InterPro" id="IPR014284">
    <property type="entry name" value="RNA_pol_sigma-70_dom"/>
</dbReference>
<dbReference type="InterPro" id="IPR000792">
    <property type="entry name" value="Tscrpt_reg_LuxR_C"/>
</dbReference>
<dbReference type="InterPro" id="IPR013325">
    <property type="entry name" value="RNA_pol_sigma_r2"/>
</dbReference>
<feature type="domain" description="HTH luxR-type" evidence="8">
    <location>
        <begin position="176"/>
        <end position="203"/>
    </location>
</feature>
<dbReference type="PROSITE" id="PS00622">
    <property type="entry name" value="HTH_LUXR_1"/>
    <property type="match status" value="1"/>
</dbReference>
<comment type="similarity">
    <text evidence="1">Belongs to the sigma-70 factor family.</text>
</comment>
<dbReference type="InterPro" id="IPR039425">
    <property type="entry name" value="RNA_pol_sigma-70-like"/>
</dbReference>
<keyword evidence="6" id="KW-0804">Transcription</keyword>
<keyword evidence="10" id="KW-1185">Reference proteome</keyword>